<proteinExistence type="predicted"/>
<comment type="caution">
    <text evidence="2">The sequence shown here is derived from an EMBL/GenBank/DDBJ whole genome shotgun (WGS) entry which is preliminary data.</text>
</comment>
<feature type="domain" description="NadR/Ttd14 AAA" evidence="1">
    <location>
        <begin position="31"/>
        <end position="210"/>
    </location>
</feature>
<dbReference type="EMBL" id="JADGJW010000303">
    <property type="protein sequence ID" value="KAJ3220436.1"/>
    <property type="molecule type" value="Genomic_DNA"/>
</dbReference>
<dbReference type="SUPFAM" id="SSF55154">
    <property type="entry name" value="CYTH-like phosphatases"/>
    <property type="match status" value="1"/>
</dbReference>
<sequence length="399" mass="46295">MEHTETIERDEKQETNLYRNLTNENTPFKVICLTGGPCAGKTSCLTILSDLFENLGWKVFRVPETAATLLGGGVIFSELSKTMAYSFQKDLITVMLSMENTYMNLARLSAQNGRKTIVICDRGVMDPSAYIPRDEWLQSLRELNLNESDLRDNRYDAVVHLVTAAKGASQFYSLDNNDTRTEGLELAIELDDKVKNAWNGHAAFTVIDNESVKNFNQKCDKVVQAVINRLGLIGEETKKTIFKRKFLVKNFNWDDKFKVPCREFHVEHVYLAQLSQDGAQVRIRKRQEFNSKGSHSNLTMRHPRIDGQRVETRRNLLPREYDYLKANMDPTRYPIQKKRRCFLFNENYYQLDYFIKPKDGLVLLEAYLDFKDKVGLPDWLELTEVTDDKNYSMYELAKK</sequence>
<gene>
    <name evidence="2" type="ORF">HK099_004359</name>
</gene>
<dbReference type="AlphaFoldDB" id="A0AAD5Y0B8"/>
<dbReference type="GO" id="GO:0035091">
    <property type="term" value="F:phosphatidylinositol binding"/>
    <property type="evidence" value="ECO:0007669"/>
    <property type="project" value="TreeGrafter"/>
</dbReference>
<dbReference type="InterPro" id="IPR033469">
    <property type="entry name" value="CYTH-like_dom_sf"/>
</dbReference>
<protein>
    <recommendedName>
        <fullName evidence="1">NadR/Ttd14 AAA domain-containing protein</fullName>
    </recommendedName>
</protein>
<dbReference type="Gene3D" id="3.40.50.300">
    <property type="entry name" value="P-loop containing nucleotide triphosphate hydrolases"/>
    <property type="match status" value="1"/>
</dbReference>
<evidence type="ECO:0000313" key="3">
    <source>
        <dbReference type="Proteomes" id="UP001211065"/>
    </source>
</evidence>
<evidence type="ECO:0000313" key="2">
    <source>
        <dbReference type="EMBL" id="KAJ3220436.1"/>
    </source>
</evidence>
<dbReference type="PANTHER" id="PTHR34932:SF1">
    <property type="entry name" value="TRPL TRANSLOCATION DEFECT PROTEIN 14"/>
    <property type="match status" value="1"/>
</dbReference>
<keyword evidence="3" id="KW-1185">Reference proteome</keyword>
<accession>A0AAD5Y0B8</accession>
<dbReference type="InterPro" id="IPR053227">
    <property type="entry name" value="TRPL-trafficking_regulator"/>
</dbReference>
<dbReference type="GO" id="GO:0070300">
    <property type="term" value="F:phosphatidic acid binding"/>
    <property type="evidence" value="ECO:0007669"/>
    <property type="project" value="TreeGrafter"/>
</dbReference>
<evidence type="ECO:0000259" key="1">
    <source>
        <dbReference type="Pfam" id="PF13521"/>
    </source>
</evidence>
<dbReference type="InterPro" id="IPR027417">
    <property type="entry name" value="P-loop_NTPase"/>
</dbReference>
<dbReference type="Pfam" id="PF13521">
    <property type="entry name" value="AAA_28"/>
    <property type="match status" value="1"/>
</dbReference>
<dbReference type="InterPro" id="IPR038727">
    <property type="entry name" value="NadR/Ttd14_AAA_dom"/>
</dbReference>
<organism evidence="2 3">
    <name type="scientific">Clydaea vesicula</name>
    <dbReference type="NCBI Taxonomy" id="447962"/>
    <lineage>
        <taxon>Eukaryota</taxon>
        <taxon>Fungi</taxon>
        <taxon>Fungi incertae sedis</taxon>
        <taxon>Chytridiomycota</taxon>
        <taxon>Chytridiomycota incertae sedis</taxon>
        <taxon>Chytridiomycetes</taxon>
        <taxon>Lobulomycetales</taxon>
        <taxon>Lobulomycetaceae</taxon>
        <taxon>Clydaea</taxon>
    </lineage>
</organism>
<dbReference type="Proteomes" id="UP001211065">
    <property type="component" value="Unassembled WGS sequence"/>
</dbReference>
<dbReference type="SUPFAM" id="SSF52540">
    <property type="entry name" value="P-loop containing nucleoside triphosphate hydrolases"/>
    <property type="match status" value="1"/>
</dbReference>
<dbReference type="GO" id="GO:0005525">
    <property type="term" value="F:GTP binding"/>
    <property type="evidence" value="ECO:0007669"/>
    <property type="project" value="TreeGrafter"/>
</dbReference>
<reference evidence="2" key="1">
    <citation type="submission" date="2020-05" db="EMBL/GenBank/DDBJ databases">
        <title>Phylogenomic resolution of chytrid fungi.</title>
        <authorList>
            <person name="Stajich J.E."/>
            <person name="Amses K."/>
            <person name="Simmons R."/>
            <person name="Seto K."/>
            <person name="Myers J."/>
            <person name="Bonds A."/>
            <person name="Quandt C.A."/>
            <person name="Barry K."/>
            <person name="Liu P."/>
            <person name="Grigoriev I."/>
            <person name="Longcore J.E."/>
            <person name="James T.Y."/>
        </authorList>
    </citation>
    <scope>NUCLEOTIDE SEQUENCE</scope>
    <source>
        <strain evidence="2">JEL0476</strain>
    </source>
</reference>
<name>A0AAD5Y0B8_9FUNG</name>
<dbReference type="PANTHER" id="PTHR34932">
    <property type="entry name" value="TRPL TRANSLOCATION DEFECT PROTEIN 14"/>
    <property type="match status" value="1"/>
</dbReference>
<dbReference type="Gene3D" id="2.40.320.10">
    <property type="entry name" value="Hypothetical Protein Pfu-838710-001"/>
    <property type="match status" value="1"/>
</dbReference>